<dbReference type="EMBL" id="SIHJ01000003">
    <property type="protein sequence ID" value="TWT32180.1"/>
    <property type="molecule type" value="Genomic_DNA"/>
</dbReference>
<keyword evidence="1 5" id="KW-0808">Transferase</keyword>
<dbReference type="EC" id="2.3.1.-" evidence="5"/>
<dbReference type="AlphaFoldDB" id="A0A5C5V2I0"/>
<accession>A0A5C5V2I0</accession>
<comment type="similarity">
    <text evidence="3">Belongs to the acetyltransferase family. RimJ subfamily.</text>
</comment>
<name>A0A5C5V2I0_9BACT</name>
<dbReference type="GO" id="GO:0005737">
    <property type="term" value="C:cytoplasm"/>
    <property type="evidence" value="ECO:0007669"/>
    <property type="project" value="TreeGrafter"/>
</dbReference>
<evidence type="ECO:0000256" key="2">
    <source>
        <dbReference type="ARBA" id="ARBA00023315"/>
    </source>
</evidence>
<evidence type="ECO:0000256" key="1">
    <source>
        <dbReference type="ARBA" id="ARBA00022679"/>
    </source>
</evidence>
<keyword evidence="2 5" id="KW-0012">Acyltransferase</keyword>
<dbReference type="SUPFAM" id="SSF55729">
    <property type="entry name" value="Acyl-CoA N-acyltransferases (Nat)"/>
    <property type="match status" value="1"/>
</dbReference>
<evidence type="ECO:0000313" key="6">
    <source>
        <dbReference type="Proteomes" id="UP000316714"/>
    </source>
</evidence>
<dbReference type="Proteomes" id="UP000316714">
    <property type="component" value="Unassembled WGS sequence"/>
</dbReference>
<dbReference type="PROSITE" id="PS51186">
    <property type="entry name" value="GNAT"/>
    <property type="match status" value="1"/>
</dbReference>
<dbReference type="Gene3D" id="3.40.630.30">
    <property type="match status" value="1"/>
</dbReference>
<dbReference type="InterPro" id="IPR016181">
    <property type="entry name" value="Acyl_CoA_acyltransferase"/>
</dbReference>
<dbReference type="GO" id="GO:0008999">
    <property type="term" value="F:protein-N-terminal-alanine acetyltransferase activity"/>
    <property type="evidence" value="ECO:0007669"/>
    <property type="project" value="TreeGrafter"/>
</dbReference>
<dbReference type="Pfam" id="PF13302">
    <property type="entry name" value="Acetyltransf_3"/>
    <property type="match status" value="1"/>
</dbReference>
<keyword evidence="6" id="KW-1185">Reference proteome</keyword>
<feature type="domain" description="N-acetyltransferase" evidence="4">
    <location>
        <begin position="15"/>
        <end position="175"/>
    </location>
</feature>
<sequence>MNRRPDTPVVTLQKPALRHEAPFLQAVRRSRTLHRGFASPPASSDAYRQYLKSLRRENRLGFLVTLEDAGELVGVVNVNEIVRGVFQSAYLGYYAFVPHAGQGLMRQGLRRVIGRCFRDEKLHRLEANIQPENERSLALVAALGFAKEGYSPRYLKIGGKWRDHERWAIRSEQWR</sequence>
<dbReference type="OrthoDB" id="9795206at2"/>
<dbReference type="InterPro" id="IPR000182">
    <property type="entry name" value="GNAT_dom"/>
</dbReference>
<gene>
    <name evidence="5" type="primary">ydaF_2</name>
    <name evidence="5" type="ORF">KOR34_39410</name>
</gene>
<evidence type="ECO:0000313" key="5">
    <source>
        <dbReference type="EMBL" id="TWT32180.1"/>
    </source>
</evidence>
<evidence type="ECO:0000259" key="4">
    <source>
        <dbReference type="PROSITE" id="PS51186"/>
    </source>
</evidence>
<comment type="caution">
    <text evidence="5">The sequence shown here is derived from an EMBL/GenBank/DDBJ whole genome shotgun (WGS) entry which is preliminary data.</text>
</comment>
<dbReference type="PANTHER" id="PTHR43792:SF8">
    <property type="entry name" value="[RIBOSOMAL PROTEIN US5]-ALANINE N-ACETYLTRANSFERASE"/>
    <property type="match status" value="1"/>
</dbReference>
<dbReference type="InterPro" id="IPR051531">
    <property type="entry name" value="N-acetyltransferase"/>
</dbReference>
<proteinExistence type="inferred from homology"/>
<dbReference type="PANTHER" id="PTHR43792">
    <property type="entry name" value="GNAT FAMILY, PUTATIVE (AFU_ORTHOLOGUE AFUA_3G00765)-RELATED-RELATED"/>
    <property type="match status" value="1"/>
</dbReference>
<reference evidence="5 6" key="1">
    <citation type="submission" date="2019-02" db="EMBL/GenBank/DDBJ databases">
        <title>Deep-cultivation of Planctomycetes and their phenomic and genomic characterization uncovers novel biology.</title>
        <authorList>
            <person name="Wiegand S."/>
            <person name="Jogler M."/>
            <person name="Boedeker C."/>
            <person name="Pinto D."/>
            <person name="Vollmers J."/>
            <person name="Rivas-Marin E."/>
            <person name="Kohn T."/>
            <person name="Peeters S.H."/>
            <person name="Heuer A."/>
            <person name="Rast P."/>
            <person name="Oberbeckmann S."/>
            <person name="Bunk B."/>
            <person name="Jeske O."/>
            <person name="Meyerdierks A."/>
            <person name="Storesund J.E."/>
            <person name="Kallscheuer N."/>
            <person name="Luecker S."/>
            <person name="Lage O.M."/>
            <person name="Pohl T."/>
            <person name="Merkel B.J."/>
            <person name="Hornburger P."/>
            <person name="Mueller R.-W."/>
            <person name="Bruemmer F."/>
            <person name="Labrenz M."/>
            <person name="Spormann A.M."/>
            <person name="Op Den Camp H."/>
            <person name="Overmann J."/>
            <person name="Amann R."/>
            <person name="Jetten M.S.M."/>
            <person name="Mascher T."/>
            <person name="Medema M.H."/>
            <person name="Devos D.P."/>
            <person name="Kaster A.-K."/>
            <person name="Ovreas L."/>
            <person name="Rohde M."/>
            <person name="Galperin M.Y."/>
            <person name="Jogler C."/>
        </authorList>
    </citation>
    <scope>NUCLEOTIDE SEQUENCE [LARGE SCALE GENOMIC DNA]</scope>
    <source>
        <strain evidence="5 6">KOR34</strain>
    </source>
</reference>
<evidence type="ECO:0000256" key="3">
    <source>
        <dbReference type="ARBA" id="ARBA00038502"/>
    </source>
</evidence>
<protein>
    <submittedName>
        <fullName evidence="5">Putative ribosomal N-acetyltransferase YdaF</fullName>
        <ecNumber evidence="5">2.3.1.-</ecNumber>
    </submittedName>
</protein>
<organism evidence="5 6">
    <name type="scientific">Posidoniimonas corsicana</name>
    <dbReference type="NCBI Taxonomy" id="1938618"/>
    <lineage>
        <taxon>Bacteria</taxon>
        <taxon>Pseudomonadati</taxon>
        <taxon>Planctomycetota</taxon>
        <taxon>Planctomycetia</taxon>
        <taxon>Pirellulales</taxon>
        <taxon>Lacipirellulaceae</taxon>
        <taxon>Posidoniimonas</taxon>
    </lineage>
</organism>